<dbReference type="InterPro" id="IPR010920">
    <property type="entry name" value="LSM_dom_sf"/>
</dbReference>
<comment type="subcellular location">
    <subcellularLocation>
        <location evidence="1">Cell membrane</location>
        <topology evidence="1">Multi-pass membrane protein</topology>
    </subcellularLocation>
</comment>
<keyword evidence="12" id="KW-1185">Reference proteome</keyword>
<dbReference type="Pfam" id="PF21082">
    <property type="entry name" value="MS_channel_3rd"/>
    <property type="match status" value="1"/>
</dbReference>
<dbReference type="Gene3D" id="3.30.70.100">
    <property type="match status" value="1"/>
</dbReference>
<feature type="domain" description="Mechanosensitive ion channel MscS" evidence="8">
    <location>
        <begin position="95"/>
        <end position="162"/>
    </location>
</feature>
<evidence type="ECO:0000259" key="8">
    <source>
        <dbReference type="Pfam" id="PF00924"/>
    </source>
</evidence>
<dbReference type="KEGG" id="mfv:Mfer_0745"/>
<dbReference type="EMBL" id="CP002278">
    <property type="protein sequence ID" value="ADP77544.1"/>
    <property type="molecule type" value="Genomic_DNA"/>
</dbReference>
<evidence type="ECO:0000256" key="1">
    <source>
        <dbReference type="ARBA" id="ARBA00004651"/>
    </source>
</evidence>
<keyword evidence="6 7" id="KW-0472">Membrane</keyword>
<evidence type="ECO:0000259" key="10">
    <source>
        <dbReference type="Pfam" id="PF21088"/>
    </source>
</evidence>
<keyword evidence="4 7" id="KW-0812">Transmembrane</keyword>
<comment type="similarity">
    <text evidence="2">Belongs to the MscS (TC 1.A.23) family.</text>
</comment>
<dbReference type="STRING" id="523846.Mfer_0745"/>
<dbReference type="GO" id="GO:0008381">
    <property type="term" value="F:mechanosensitive monoatomic ion channel activity"/>
    <property type="evidence" value="ECO:0007669"/>
    <property type="project" value="InterPro"/>
</dbReference>
<evidence type="ECO:0000256" key="3">
    <source>
        <dbReference type="ARBA" id="ARBA00022475"/>
    </source>
</evidence>
<dbReference type="PANTHER" id="PTHR30221">
    <property type="entry name" value="SMALL-CONDUCTANCE MECHANOSENSITIVE CHANNEL"/>
    <property type="match status" value="1"/>
</dbReference>
<evidence type="ECO:0000313" key="12">
    <source>
        <dbReference type="Proteomes" id="UP000002315"/>
    </source>
</evidence>
<dbReference type="PANTHER" id="PTHR30221:SF1">
    <property type="entry name" value="SMALL-CONDUCTANCE MECHANOSENSITIVE CHANNEL"/>
    <property type="match status" value="1"/>
</dbReference>
<evidence type="ECO:0000256" key="5">
    <source>
        <dbReference type="ARBA" id="ARBA00022989"/>
    </source>
</evidence>
<dbReference type="SUPFAM" id="SSF82861">
    <property type="entry name" value="Mechanosensitive channel protein MscS (YggB), transmembrane region"/>
    <property type="match status" value="1"/>
</dbReference>
<feature type="transmembrane region" description="Helical" evidence="7">
    <location>
        <begin position="46"/>
        <end position="68"/>
    </location>
</feature>
<accession>E3GZ12</accession>
<feature type="domain" description="Mechanosensitive ion channel MscS C-terminal" evidence="9">
    <location>
        <begin position="175"/>
        <end position="246"/>
    </location>
</feature>
<dbReference type="InterPro" id="IPR023408">
    <property type="entry name" value="MscS_beta-dom_sf"/>
</dbReference>
<evidence type="ECO:0000256" key="7">
    <source>
        <dbReference type="SAM" id="Phobius"/>
    </source>
</evidence>
<dbReference type="Gene3D" id="1.10.287.1260">
    <property type="match status" value="1"/>
</dbReference>
<dbReference type="HOGENOM" id="CLU_037945_1_0_2"/>
<sequence length="254" mass="28626">MIKINFEILLKNCILSLLTIIVAVFLVRLFSHFIRKAGKDLELDITAVHIILDITKYGIYFATAIVVLRIFGIDITAIILSLGILSVAISFAARDTLSNFISGMFILLDKSFKVGDIIEITDKKGKVIKLGIRNTIILTSNNEIVVVPNSLFSKSAYINYTKAGVRRIELPIEISNNIKINELKRKLRQEIKNMGWALDNPKPKILVEEVKDDTTKYRIVVWSKHPSKIDVHKSLLAEIVKKTINEVKGGQNEL</sequence>
<evidence type="ECO:0000259" key="9">
    <source>
        <dbReference type="Pfam" id="PF21082"/>
    </source>
</evidence>
<feature type="domain" description="Mechanosensitive ion channel transmembrane helices 2/3" evidence="10">
    <location>
        <begin position="54"/>
        <end position="93"/>
    </location>
</feature>
<dbReference type="InterPro" id="IPR006685">
    <property type="entry name" value="MscS_channel_2nd"/>
</dbReference>
<evidence type="ECO:0000256" key="6">
    <source>
        <dbReference type="ARBA" id="ARBA00023136"/>
    </source>
</evidence>
<dbReference type="Pfam" id="PF00924">
    <property type="entry name" value="MS_channel_2nd"/>
    <property type="match status" value="1"/>
</dbReference>
<organism evidence="11 12">
    <name type="scientific">Methanothermus fervidus (strain ATCC 43054 / DSM 2088 / JCM 10308 / V24 S)</name>
    <dbReference type="NCBI Taxonomy" id="523846"/>
    <lineage>
        <taxon>Archaea</taxon>
        <taxon>Methanobacteriati</taxon>
        <taxon>Methanobacteriota</taxon>
        <taxon>Methanomada group</taxon>
        <taxon>Methanobacteria</taxon>
        <taxon>Methanobacteriales</taxon>
        <taxon>Methanothermaceae</taxon>
        <taxon>Methanothermus</taxon>
    </lineage>
</organism>
<dbReference type="Gene3D" id="2.30.30.60">
    <property type="match status" value="1"/>
</dbReference>
<dbReference type="SUPFAM" id="SSF82689">
    <property type="entry name" value="Mechanosensitive channel protein MscS (YggB), C-terminal domain"/>
    <property type="match status" value="1"/>
</dbReference>
<evidence type="ECO:0000256" key="4">
    <source>
        <dbReference type="ARBA" id="ARBA00022692"/>
    </source>
</evidence>
<keyword evidence="5 7" id="KW-1133">Transmembrane helix</keyword>
<dbReference type="SUPFAM" id="SSF50182">
    <property type="entry name" value="Sm-like ribonucleoproteins"/>
    <property type="match status" value="1"/>
</dbReference>
<dbReference type="InterPro" id="IPR011066">
    <property type="entry name" value="MscS_channel_C_sf"/>
</dbReference>
<dbReference type="OrthoDB" id="31543at2157"/>
<dbReference type="InterPro" id="IPR049142">
    <property type="entry name" value="MS_channel_1st"/>
</dbReference>
<dbReference type="GO" id="GO:0005886">
    <property type="term" value="C:plasma membrane"/>
    <property type="evidence" value="ECO:0007669"/>
    <property type="project" value="UniProtKB-SubCell"/>
</dbReference>
<dbReference type="InterPro" id="IPR011014">
    <property type="entry name" value="MscS_channel_TM-2"/>
</dbReference>
<protein>
    <submittedName>
        <fullName evidence="11">MscS Mechanosensitive ion channel</fullName>
    </submittedName>
</protein>
<dbReference type="InterPro" id="IPR045275">
    <property type="entry name" value="MscS_archaea/bacteria_type"/>
</dbReference>
<keyword evidence="3" id="KW-1003">Cell membrane</keyword>
<name>E3GZ12_METFV</name>
<reference evidence="11 12" key="1">
    <citation type="journal article" date="2010" name="Stand. Genomic Sci.">
        <title>Complete genome sequence of Methanothermus fervidus type strain (V24S).</title>
        <authorList>
            <person name="Anderson I."/>
            <person name="Djao O.D."/>
            <person name="Misra M."/>
            <person name="Chertkov O."/>
            <person name="Nolan M."/>
            <person name="Lucas S."/>
            <person name="Lapidus A."/>
            <person name="Del Rio T.G."/>
            <person name="Tice H."/>
            <person name="Cheng J.F."/>
            <person name="Tapia R."/>
            <person name="Han C."/>
            <person name="Goodwin L."/>
            <person name="Pitluck S."/>
            <person name="Liolios K."/>
            <person name="Ivanova N."/>
            <person name="Mavromatis K."/>
            <person name="Mikhailova N."/>
            <person name="Pati A."/>
            <person name="Brambilla E."/>
            <person name="Chen A."/>
            <person name="Palaniappan K."/>
            <person name="Land M."/>
            <person name="Hauser L."/>
            <person name="Chang Y.J."/>
            <person name="Jeffries C.D."/>
            <person name="Sikorski J."/>
            <person name="Spring S."/>
            <person name="Rohde M."/>
            <person name="Eichinger K."/>
            <person name="Huber H."/>
            <person name="Wirth R."/>
            <person name="Goker M."/>
            <person name="Detter J.C."/>
            <person name="Woyke T."/>
            <person name="Bristow J."/>
            <person name="Eisen J.A."/>
            <person name="Markowitz V."/>
            <person name="Hugenholtz P."/>
            <person name="Klenk H.P."/>
            <person name="Kyrpides N.C."/>
        </authorList>
    </citation>
    <scope>NUCLEOTIDE SEQUENCE [LARGE SCALE GENOMIC DNA]</scope>
    <source>
        <strain evidence="12">ATCC 43054 / DSM 2088 / JCM 10308 / V24 S</strain>
    </source>
</reference>
<dbReference type="Proteomes" id="UP000002315">
    <property type="component" value="Chromosome"/>
</dbReference>
<feature type="transmembrane region" description="Helical" evidence="7">
    <location>
        <begin position="12"/>
        <end position="34"/>
    </location>
</feature>
<dbReference type="InterPro" id="IPR049278">
    <property type="entry name" value="MS_channel_C"/>
</dbReference>
<dbReference type="Pfam" id="PF21088">
    <property type="entry name" value="MS_channel_1st"/>
    <property type="match status" value="1"/>
</dbReference>
<evidence type="ECO:0000256" key="2">
    <source>
        <dbReference type="ARBA" id="ARBA00008017"/>
    </source>
</evidence>
<dbReference type="AlphaFoldDB" id="E3GZ12"/>
<feature type="transmembrane region" description="Helical" evidence="7">
    <location>
        <begin position="75"/>
        <end position="93"/>
    </location>
</feature>
<gene>
    <name evidence="11" type="ordered locus">Mfer_0745</name>
</gene>
<evidence type="ECO:0000313" key="11">
    <source>
        <dbReference type="EMBL" id="ADP77544.1"/>
    </source>
</evidence>
<proteinExistence type="inferred from homology"/>